<dbReference type="Pfam" id="PF11298">
    <property type="entry name" value="DUF3099"/>
    <property type="match status" value="1"/>
</dbReference>
<name>A0A7W4XYW0_KINRA</name>
<dbReference type="InterPro" id="IPR021449">
    <property type="entry name" value="DUF3099"/>
</dbReference>
<keyword evidence="1" id="KW-0472">Membrane</keyword>
<feature type="transmembrane region" description="Helical" evidence="1">
    <location>
        <begin position="28"/>
        <end position="45"/>
    </location>
</feature>
<evidence type="ECO:0000313" key="2">
    <source>
        <dbReference type="EMBL" id="MBB2902957.1"/>
    </source>
</evidence>
<accession>A0A7W4XYW0</accession>
<feature type="transmembrane region" description="Helical" evidence="1">
    <location>
        <begin position="51"/>
        <end position="70"/>
    </location>
</feature>
<proteinExistence type="predicted"/>
<sequence>MQDQEPNYRITDAPTSLTDDLGVRYRKYVVSMLVRTACFLCFAFIDHWTRWLFIGGAIFLPYIAVVLANAGRESRGPAPDSFVVAPQVPRPPVQLPAIEAKITSVHSPRDEAR</sequence>
<dbReference type="EMBL" id="JACHVY010000004">
    <property type="protein sequence ID" value="MBB2902957.1"/>
    <property type="molecule type" value="Genomic_DNA"/>
</dbReference>
<reference evidence="2 3" key="2">
    <citation type="submission" date="2020-08" db="EMBL/GenBank/DDBJ databases">
        <authorList>
            <person name="Partida-Martinez L."/>
            <person name="Huntemann M."/>
            <person name="Clum A."/>
            <person name="Wang J."/>
            <person name="Palaniappan K."/>
            <person name="Ritter S."/>
            <person name="Chen I.-M."/>
            <person name="Stamatis D."/>
            <person name="Reddy T."/>
            <person name="O'Malley R."/>
            <person name="Daum C."/>
            <person name="Shapiro N."/>
            <person name="Ivanova N."/>
            <person name="Kyrpides N."/>
            <person name="Woyke T."/>
        </authorList>
    </citation>
    <scope>NUCLEOTIDE SEQUENCE [LARGE SCALE GENOMIC DNA]</scope>
    <source>
        <strain evidence="2 3">AS2.23</strain>
    </source>
</reference>
<dbReference type="AlphaFoldDB" id="A0A7W4XYW0"/>
<comment type="caution">
    <text evidence="2">The sequence shown here is derived from an EMBL/GenBank/DDBJ whole genome shotgun (WGS) entry which is preliminary data.</text>
</comment>
<reference evidence="2 3" key="1">
    <citation type="submission" date="2020-08" db="EMBL/GenBank/DDBJ databases">
        <title>The Agave Microbiome: Exploring the role of microbial communities in plant adaptations to desert environments.</title>
        <authorList>
            <person name="Partida-Martinez L.P."/>
        </authorList>
    </citation>
    <scope>NUCLEOTIDE SEQUENCE [LARGE SCALE GENOMIC DNA]</scope>
    <source>
        <strain evidence="2 3">AS2.23</strain>
    </source>
</reference>
<protein>
    <submittedName>
        <fullName evidence="2">Putative tellurium resistance membrane protein TerC</fullName>
    </submittedName>
</protein>
<dbReference type="RefSeq" id="WP_012087385.1">
    <property type="nucleotide sequence ID" value="NZ_JACHVY010000004.1"/>
</dbReference>
<organism evidence="2 3">
    <name type="scientific">Kineococcus radiotolerans</name>
    <dbReference type="NCBI Taxonomy" id="131568"/>
    <lineage>
        <taxon>Bacteria</taxon>
        <taxon>Bacillati</taxon>
        <taxon>Actinomycetota</taxon>
        <taxon>Actinomycetes</taxon>
        <taxon>Kineosporiales</taxon>
        <taxon>Kineosporiaceae</taxon>
        <taxon>Kineococcus</taxon>
    </lineage>
</organism>
<evidence type="ECO:0000313" key="3">
    <source>
        <dbReference type="Proteomes" id="UP000533269"/>
    </source>
</evidence>
<dbReference type="Proteomes" id="UP000533269">
    <property type="component" value="Unassembled WGS sequence"/>
</dbReference>
<evidence type="ECO:0000256" key="1">
    <source>
        <dbReference type="SAM" id="Phobius"/>
    </source>
</evidence>
<keyword evidence="1" id="KW-1133">Transmembrane helix</keyword>
<keyword evidence="1" id="KW-0812">Transmembrane</keyword>
<gene>
    <name evidence="2" type="ORF">FHR75_003793</name>
</gene>